<dbReference type="AlphaFoldDB" id="A0A7C4FG52"/>
<sequence length="88" mass="10389">MSTCKKYVIKVGEKEIEINERVVKILNTYVRTEMNLEKLAEELGLDGWSEAYEFIKKVPAWIAWTPAILWRREMEKCENASEIRVVKI</sequence>
<gene>
    <name evidence="1" type="ORF">ENV14_00700</name>
</gene>
<accession>A0A7C4FG52</accession>
<proteinExistence type="predicted"/>
<organism evidence="1">
    <name type="scientific">Ignisphaera aggregans</name>
    <dbReference type="NCBI Taxonomy" id="334771"/>
    <lineage>
        <taxon>Archaea</taxon>
        <taxon>Thermoproteota</taxon>
        <taxon>Thermoprotei</taxon>
        <taxon>Desulfurococcales</taxon>
        <taxon>Desulfurococcaceae</taxon>
        <taxon>Ignisphaera</taxon>
    </lineage>
</organism>
<name>A0A7C4FG52_9CREN</name>
<protein>
    <submittedName>
        <fullName evidence="1">Uncharacterized protein</fullName>
    </submittedName>
</protein>
<evidence type="ECO:0000313" key="1">
    <source>
        <dbReference type="EMBL" id="HGI86909.1"/>
    </source>
</evidence>
<comment type="caution">
    <text evidence="1">The sequence shown here is derived from an EMBL/GenBank/DDBJ whole genome shotgun (WGS) entry which is preliminary data.</text>
</comment>
<reference evidence="1" key="1">
    <citation type="journal article" date="2020" name="mSystems">
        <title>Genome- and Community-Level Interaction Insights into Carbon Utilization and Element Cycling Functions of Hydrothermarchaeota in Hydrothermal Sediment.</title>
        <authorList>
            <person name="Zhou Z."/>
            <person name="Liu Y."/>
            <person name="Xu W."/>
            <person name="Pan J."/>
            <person name="Luo Z.H."/>
            <person name="Li M."/>
        </authorList>
    </citation>
    <scope>NUCLEOTIDE SEQUENCE [LARGE SCALE GENOMIC DNA]</scope>
    <source>
        <strain evidence="1">SpSt-732</strain>
    </source>
</reference>
<dbReference type="EMBL" id="DTFF01000008">
    <property type="protein sequence ID" value="HGI86909.1"/>
    <property type="molecule type" value="Genomic_DNA"/>
</dbReference>